<organism evidence="1">
    <name type="scientific">bioreactor metagenome</name>
    <dbReference type="NCBI Taxonomy" id="1076179"/>
    <lineage>
        <taxon>unclassified sequences</taxon>
        <taxon>metagenomes</taxon>
        <taxon>ecological metagenomes</taxon>
    </lineage>
</organism>
<dbReference type="EMBL" id="VSSQ01067006">
    <property type="protein sequence ID" value="MPN19449.1"/>
    <property type="molecule type" value="Genomic_DNA"/>
</dbReference>
<dbReference type="AlphaFoldDB" id="A0A645G0V3"/>
<name>A0A645G0V3_9ZZZZ</name>
<sequence length="149" mass="16071">MKKITLITVALLMTATLNVFAMNPVHTESGDSNAQGSAAISPMWVAISQISSTLTFDNGKAICKVTVEVPKTMADTASFSLDLQRQEGAKWVTVKSWSETANVAANCAIFSKSYSVRKGYNYKFSGKVTCYKNGSLVESASVSSVVQYY</sequence>
<comment type="caution">
    <text evidence="1">The sequence shown here is derived from an EMBL/GenBank/DDBJ whole genome shotgun (WGS) entry which is preliminary data.</text>
</comment>
<protein>
    <submittedName>
        <fullName evidence="1">Uncharacterized protein</fullName>
    </submittedName>
</protein>
<proteinExistence type="predicted"/>
<gene>
    <name evidence="1" type="ORF">SDC9_166818</name>
</gene>
<accession>A0A645G0V3</accession>
<evidence type="ECO:0000313" key="1">
    <source>
        <dbReference type="EMBL" id="MPN19449.1"/>
    </source>
</evidence>
<reference evidence="1" key="1">
    <citation type="submission" date="2019-08" db="EMBL/GenBank/DDBJ databases">
        <authorList>
            <person name="Kucharzyk K."/>
            <person name="Murdoch R.W."/>
            <person name="Higgins S."/>
            <person name="Loffler F."/>
        </authorList>
    </citation>
    <scope>NUCLEOTIDE SEQUENCE</scope>
</reference>